<dbReference type="Proteomes" id="UP001175211">
    <property type="component" value="Unassembled WGS sequence"/>
</dbReference>
<dbReference type="InterPro" id="IPR000923">
    <property type="entry name" value="BlueCu_1"/>
</dbReference>
<organism evidence="5 6">
    <name type="scientific">Armillaria tabescens</name>
    <name type="common">Ringless honey mushroom</name>
    <name type="synonym">Agaricus tabescens</name>
    <dbReference type="NCBI Taxonomy" id="1929756"/>
    <lineage>
        <taxon>Eukaryota</taxon>
        <taxon>Fungi</taxon>
        <taxon>Dikarya</taxon>
        <taxon>Basidiomycota</taxon>
        <taxon>Agaricomycotina</taxon>
        <taxon>Agaricomycetes</taxon>
        <taxon>Agaricomycetidae</taxon>
        <taxon>Agaricales</taxon>
        <taxon>Marasmiineae</taxon>
        <taxon>Physalacriaceae</taxon>
        <taxon>Desarmillaria</taxon>
    </lineage>
</organism>
<dbReference type="GO" id="GO:0009055">
    <property type="term" value="F:electron transfer activity"/>
    <property type="evidence" value="ECO:0007669"/>
    <property type="project" value="InterPro"/>
</dbReference>
<dbReference type="Gene3D" id="2.60.40.420">
    <property type="entry name" value="Cupredoxins - blue copper proteins"/>
    <property type="match status" value="1"/>
</dbReference>
<keyword evidence="1" id="KW-0479">Metal-binding</keyword>
<dbReference type="PANTHER" id="PTHR34883">
    <property type="entry name" value="SERINE-RICH PROTEIN, PUTATIVE-RELATED-RELATED"/>
    <property type="match status" value="1"/>
</dbReference>
<evidence type="ECO:0000256" key="2">
    <source>
        <dbReference type="ARBA" id="ARBA00023008"/>
    </source>
</evidence>
<dbReference type="GO" id="GO:0005507">
    <property type="term" value="F:copper ion binding"/>
    <property type="evidence" value="ECO:0007669"/>
    <property type="project" value="InterPro"/>
</dbReference>
<feature type="domain" description="Blue (type 1) copper" evidence="4">
    <location>
        <begin position="53"/>
        <end position="150"/>
    </location>
</feature>
<accession>A0AA39N647</accession>
<evidence type="ECO:0000256" key="3">
    <source>
        <dbReference type="SAM" id="SignalP"/>
    </source>
</evidence>
<name>A0AA39N647_ARMTA</name>
<evidence type="ECO:0000256" key="1">
    <source>
        <dbReference type="ARBA" id="ARBA00022723"/>
    </source>
</evidence>
<sequence length="233" mass="22917">MFCLASTLLFSSLVSAQLYGGGGGGSPATTTSAAAAAAAAPSAPADTPGHVNIDVAFNNGFVFHPANVTASNGTLVTFWFPNNGLTHSVTQSSFAAPCTFLAANGSSPSGFDSGLTAGTQFSVNITDDTKPIWFHCKQVDHCGMGMVGSVNAPSTGNTFESFQAAAMSIGSSETQEKDNGAVTGGVNGVATAAPATMSAAAGSSSTGSSSSSALRLIASIPLAVLAAVVVLVL</sequence>
<evidence type="ECO:0000313" key="5">
    <source>
        <dbReference type="EMBL" id="KAK0459481.1"/>
    </source>
</evidence>
<comment type="caution">
    <text evidence="5">The sequence shown here is derived from an EMBL/GenBank/DDBJ whole genome shotgun (WGS) entry which is preliminary data.</text>
</comment>
<dbReference type="RefSeq" id="XP_060331678.1">
    <property type="nucleotide sequence ID" value="XM_060472860.1"/>
</dbReference>
<dbReference type="CDD" id="cd00920">
    <property type="entry name" value="Cupredoxin"/>
    <property type="match status" value="1"/>
</dbReference>
<proteinExistence type="predicted"/>
<reference evidence="5" key="1">
    <citation type="submission" date="2023-06" db="EMBL/GenBank/DDBJ databases">
        <authorList>
            <consortium name="Lawrence Berkeley National Laboratory"/>
            <person name="Ahrendt S."/>
            <person name="Sahu N."/>
            <person name="Indic B."/>
            <person name="Wong-Bajracharya J."/>
            <person name="Merenyi Z."/>
            <person name="Ke H.-M."/>
            <person name="Monk M."/>
            <person name="Kocsube S."/>
            <person name="Drula E."/>
            <person name="Lipzen A."/>
            <person name="Balint B."/>
            <person name="Henrissat B."/>
            <person name="Andreopoulos B."/>
            <person name="Martin F.M."/>
            <person name="Harder C.B."/>
            <person name="Rigling D."/>
            <person name="Ford K.L."/>
            <person name="Foster G.D."/>
            <person name="Pangilinan J."/>
            <person name="Papanicolaou A."/>
            <person name="Barry K."/>
            <person name="LaButti K."/>
            <person name="Viragh M."/>
            <person name="Koriabine M."/>
            <person name="Yan M."/>
            <person name="Riley R."/>
            <person name="Champramary S."/>
            <person name="Plett K.L."/>
            <person name="Tsai I.J."/>
            <person name="Slot J."/>
            <person name="Sipos G."/>
            <person name="Plett J."/>
            <person name="Nagy L.G."/>
            <person name="Grigoriev I.V."/>
        </authorList>
    </citation>
    <scope>NUCLEOTIDE SEQUENCE</scope>
    <source>
        <strain evidence="5">CCBAS 213</strain>
    </source>
</reference>
<keyword evidence="3" id="KW-0732">Signal</keyword>
<dbReference type="GeneID" id="85356408"/>
<protein>
    <submittedName>
        <fullName evidence="5">Cupredoxin</fullName>
    </submittedName>
</protein>
<feature type="chain" id="PRO_5041255174" evidence="3">
    <location>
        <begin position="17"/>
        <end position="233"/>
    </location>
</feature>
<dbReference type="InterPro" id="IPR008972">
    <property type="entry name" value="Cupredoxin"/>
</dbReference>
<keyword evidence="2" id="KW-0186">Copper</keyword>
<feature type="signal peptide" evidence="3">
    <location>
        <begin position="1"/>
        <end position="16"/>
    </location>
</feature>
<dbReference type="InterPro" id="IPR052953">
    <property type="entry name" value="Ser-rich/MCO-related"/>
</dbReference>
<dbReference type="PANTHER" id="PTHR34883:SF15">
    <property type="entry name" value="EXTRACELLULAR SERINE-RICH PROTEIN"/>
    <property type="match status" value="1"/>
</dbReference>
<dbReference type="EMBL" id="JAUEPS010000014">
    <property type="protein sequence ID" value="KAK0459481.1"/>
    <property type="molecule type" value="Genomic_DNA"/>
</dbReference>
<keyword evidence="6" id="KW-1185">Reference proteome</keyword>
<evidence type="ECO:0000259" key="4">
    <source>
        <dbReference type="Pfam" id="PF00127"/>
    </source>
</evidence>
<dbReference type="Pfam" id="PF00127">
    <property type="entry name" value="Copper-bind"/>
    <property type="match status" value="1"/>
</dbReference>
<dbReference type="SUPFAM" id="SSF49503">
    <property type="entry name" value="Cupredoxins"/>
    <property type="match status" value="1"/>
</dbReference>
<evidence type="ECO:0000313" key="6">
    <source>
        <dbReference type="Proteomes" id="UP001175211"/>
    </source>
</evidence>
<dbReference type="AlphaFoldDB" id="A0AA39N647"/>
<gene>
    <name evidence="5" type="ORF">EV420DRAFT_1536171</name>
</gene>